<proteinExistence type="predicted"/>
<sequence length="137" mass="15821">MAKNCSRDWKKRKKYKTFWMYAEDNFNTMDHLGTADAEDDSGSLTRLAPSPHSEAVAHEFKELSLQPSQYLPPLNERKNGQLFELGYCEIRPEPVQRRREDCVVRAGGGTQTEKREREKWREVGNISFGSGKGVIWL</sequence>
<dbReference type="EMBL" id="KB744498">
    <property type="protein sequence ID" value="EOA94952.1"/>
    <property type="molecule type" value="Genomic_DNA"/>
</dbReference>
<name>R0L3Y8_ANAPL</name>
<dbReference type="Proteomes" id="UP000296049">
    <property type="component" value="Unassembled WGS sequence"/>
</dbReference>
<organism evidence="1 2">
    <name type="scientific">Anas platyrhynchos</name>
    <name type="common">Mallard</name>
    <name type="synonym">Anas boschas</name>
    <dbReference type="NCBI Taxonomy" id="8839"/>
    <lineage>
        <taxon>Eukaryota</taxon>
        <taxon>Metazoa</taxon>
        <taxon>Chordata</taxon>
        <taxon>Craniata</taxon>
        <taxon>Vertebrata</taxon>
        <taxon>Euteleostomi</taxon>
        <taxon>Archelosauria</taxon>
        <taxon>Archosauria</taxon>
        <taxon>Dinosauria</taxon>
        <taxon>Saurischia</taxon>
        <taxon>Theropoda</taxon>
        <taxon>Coelurosauria</taxon>
        <taxon>Aves</taxon>
        <taxon>Neognathae</taxon>
        <taxon>Galloanserae</taxon>
        <taxon>Anseriformes</taxon>
        <taxon>Anatidae</taxon>
        <taxon>Anatinae</taxon>
        <taxon>Anas</taxon>
    </lineage>
</organism>
<accession>R0L3Y8</accession>
<keyword evidence="2" id="KW-1185">Reference proteome</keyword>
<reference evidence="2" key="1">
    <citation type="journal article" date="2013" name="Nat. Genet.">
        <title>The duck genome and transcriptome provide insight into an avian influenza virus reservoir species.</title>
        <authorList>
            <person name="Huang Y."/>
            <person name="Li Y."/>
            <person name="Burt D.W."/>
            <person name="Chen H."/>
            <person name="Zhang Y."/>
            <person name="Qian W."/>
            <person name="Kim H."/>
            <person name="Gan S."/>
            <person name="Zhao Y."/>
            <person name="Li J."/>
            <person name="Yi K."/>
            <person name="Feng H."/>
            <person name="Zhu P."/>
            <person name="Li B."/>
            <person name="Liu Q."/>
            <person name="Fairley S."/>
            <person name="Magor K.E."/>
            <person name="Du Z."/>
            <person name="Hu X."/>
            <person name="Goodman L."/>
            <person name="Tafer H."/>
            <person name="Vignal A."/>
            <person name="Lee T."/>
            <person name="Kim K.W."/>
            <person name="Sheng Z."/>
            <person name="An Y."/>
            <person name="Searle S."/>
            <person name="Herrero J."/>
            <person name="Groenen M.A."/>
            <person name="Crooijmans R.P."/>
            <person name="Faraut T."/>
            <person name="Cai Q."/>
            <person name="Webster R.G."/>
            <person name="Aldridge J.R."/>
            <person name="Warren W.C."/>
            <person name="Bartschat S."/>
            <person name="Kehr S."/>
            <person name="Marz M."/>
            <person name="Stadler P.F."/>
            <person name="Smith J."/>
            <person name="Kraus R.H."/>
            <person name="Zhao Y."/>
            <person name="Ren L."/>
            <person name="Fei J."/>
            <person name="Morisson M."/>
            <person name="Kaiser P."/>
            <person name="Griffin D.K."/>
            <person name="Rao M."/>
            <person name="Pitel F."/>
            <person name="Wang J."/>
            <person name="Li N."/>
        </authorList>
    </citation>
    <scope>NUCLEOTIDE SEQUENCE [LARGE SCALE GENOMIC DNA]</scope>
</reference>
<protein>
    <submittedName>
        <fullName evidence="1">Uncharacterized protein</fullName>
    </submittedName>
</protein>
<gene>
    <name evidence="1" type="ORF">Anapl_13479</name>
</gene>
<evidence type="ECO:0000313" key="2">
    <source>
        <dbReference type="Proteomes" id="UP000296049"/>
    </source>
</evidence>
<evidence type="ECO:0000313" key="1">
    <source>
        <dbReference type="EMBL" id="EOA94952.1"/>
    </source>
</evidence>
<dbReference type="AlphaFoldDB" id="R0L3Y8"/>